<proteinExistence type="predicted"/>
<protein>
    <submittedName>
        <fullName evidence="3">Uncharacterized protein</fullName>
    </submittedName>
</protein>
<dbReference type="HOGENOM" id="CLU_135082_0_0_7"/>
<feature type="region of interest" description="Disordered" evidence="1">
    <location>
        <begin position="63"/>
        <end position="126"/>
    </location>
</feature>
<keyword evidence="2" id="KW-0732">Signal</keyword>
<keyword evidence="4" id="KW-1185">Reference proteome</keyword>
<reference evidence="3 4" key="1">
    <citation type="submission" date="2008-05" db="EMBL/GenBank/DDBJ databases">
        <title>Complete sequence of chromosome of Geobacter lovleyi SZ.</title>
        <authorList>
            <consortium name="US DOE Joint Genome Institute"/>
            <person name="Lucas S."/>
            <person name="Copeland A."/>
            <person name="Lapidus A."/>
            <person name="Glavina del Rio T."/>
            <person name="Dalin E."/>
            <person name="Tice H."/>
            <person name="Bruce D."/>
            <person name="Goodwin L."/>
            <person name="Pitluck S."/>
            <person name="Chertkov O."/>
            <person name="Meincke L."/>
            <person name="Brettin T."/>
            <person name="Detter J.C."/>
            <person name="Han C."/>
            <person name="Tapia R."/>
            <person name="Kuske C.R."/>
            <person name="Schmutz J."/>
            <person name="Larimer F."/>
            <person name="Land M."/>
            <person name="Hauser L."/>
            <person name="Kyrpides N."/>
            <person name="Mikhailova N."/>
            <person name="Sung Y."/>
            <person name="Fletcher K.E."/>
            <person name="Ritalahti K.M."/>
            <person name="Loeffler F.E."/>
            <person name="Richardson P."/>
        </authorList>
    </citation>
    <scope>NUCLEOTIDE SEQUENCE [LARGE SCALE GENOMIC DNA]</scope>
    <source>
        <strain evidence="4">ATCC BAA-1151 / DSM 17278 / SZ</strain>
    </source>
</reference>
<feature type="compositionally biased region" description="Gly residues" evidence="1">
    <location>
        <begin position="105"/>
        <end position="120"/>
    </location>
</feature>
<dbReference type="KEGG" id="glo:Glov_0623"/>
<organism evidence="3 4">
    <name type="scientific">Trichlorobacter lovleyi (strain ATCC BAA-1151 / DSM 17278 / SZ)</name>
    <name type="common">Geobacter lovleyi</name>
    <dbReference type="NCBI Taxonomy" id="398767"/>
    <lineage>
        <taxon>Bacteria</taxon>
        <taxon>Pseudomonadati</taxon>
        <taxon>Thermodesulfobacteriota</taxon>
        <taxon>Desulfuromonadia</taxon>
        <taxon>Geobacterales</taxon>
        <taxon>Geobacteraceae</taxon>
        <taxon>Trichlorobacter</taxon>
    </lineage>
</organism>
<gene>
    <name evidence="3" type="ordered locus">Glov_0623</name>
</gene>
<dbReference type="STRING" id="398767.Glov_0623"/>
<dbReference type="eggNOG" id="ENOG5032RUH">
    <property type="taxonomic scope" value="Bacteria"/>
</dbReference>
<evidence type="ECO:0000256" key="2">
    <source>
        <dbReference type="SAM" id="SignalP"/>
    </source>
</evidence>
<feature type="chain" id="PRO_5002787501" evidence="2">
    <location>
        <begin position="24"/>
        <end position="126"/>
    </location>
</feature>
<evidence type="ECO:0000256" key="1">
    <source>
        <dbReference type="SAM" id="MobiDB-lite"/>
    </source>
</evidence>
<dbReference type="OrthoDB" id="8140134at2"/>
<evidence type="ECO:0000313" key="3">
    <source>
        <dbReference type="EMBL" id="ACD94349.1"/>
    </source>
</evidence>
<name>B3E3T5_TRIL1</name>
<dbReference type="Proteomes" id="UP000002420">
    <property type="component" value="Chromosome"/>
</dbReference>
<sequence length="126" mass="13623">MMHRYLTGVVLAGLLAVPAGLFAAEEATPQPVAPAVKKQAREQIYGSQLMTRQERLEHRTKLRAAKTAEEREQIRKEHHEKMQQRARERGVTLPDMPARPAGMGPRPGGMGPGAGGMGPGGPGPNR</sequence>
<evidence type="ECO:0000313" key="4">
    <source>
        <dbReference type="Proteomes" id="UP000002420"/>
    </source>
</evidence>
<feature type="compositionally biased region" description="Basic and acidic residues" evidence="1">
    <location>
        <begin position="66"/>
        <end position="90"/>
    </location>
</feature>
<feature type="signal peptide" evidence="2">
    <location>
        <begin position="1"/>
        <end position="23"/>
    </location>
</feature>
<dbReference type="AlphaFoldDB" id="B3E3T5"/>
<dbReference type="RefSeq" id="WP_012468705.1">
    <property type="nucleotide sequence ID" value="NC_010814.1"/>
</dbReference>
<accession>B3E3T5</accession>
<dbReference type="EMBL" id="CP001089">
    <property type="protein sequence ID" value="ACD94349.1"/>
    <property type="molecule type" value="Genomic_DNA"/>
</dbReference>